<feature type="compositionally biased region" description="Basic and acidic residues" evidence="1">
    <location>
        <begin position="86"/>
        <end position="101"/>
    </location>
</feature>
<dbReference type="EMBL" id="BJWL01000024">
    <property type="protein sequence ID" value="GFZ13887.1"/>
    <property type="molecule type" value="Genomic_DNA"/>
</dbReference>
<reference evidence="2 3" key="1">
    <citation type="submission" date="2019-07" db="EMBL/GenBank/DDBJ databases">
        <title>De Novo Assembly of kiwifruit Actinidia rufa.</title>
        <authorList>
            <person name="Sugita-Konishi S."/>
            <person name="Sato K."/>
            <person name="Mori E."/>
            <person name="Abe Y."/>
            <person name="Kisaki G."/>
            <person name="Hamano K."/>
            <person name="Suezawa K."/>
            <person name="Otani M."/>
            <person name="Fukuda T."/>
            <person name="Manabe T."/>
            <person name="Gomi K."/>
            <person name="Tabuchi M."/>
            <person name="Akimitsu K."/>
            <person name="Kataoka I."/>
        </authorList>
    </citation>
    <scope>NUCLEOTIDE SEQUENCE [LARGE SCALE GENOMIC DNA]</scope>
    <source>
        <strain evidence="3">cv. Fuchu</strain>
    </source>
</reference>
<gene>
    <name evidence="2" type="ORF">Acr_24g0000770</name>
</gene>
<accession>A0A7J0GSS7</accession>
<proteinExistence type="predicted"/>
<dbReference type="Proteomes" id="UP000585474">
    <property type="component" value="Unassembled WGS sequence"/>
</dbReference>
<name>A0A7J0GSS7_9ERIC</name>
<organism evidence="2 3">
    <name type="scientific">Actinidia rufa</name>
    <dbReference type="NCBI Taxonomy" id="165716"/>
    <lineage>
        <taxon>Eukaryota</taxon>
        <taxon>Viridiplantae</taxon>
        <taxon>Streptophyta</taxon>
        <taxon>Embryophyta</taxon>
        <taxon>Tracheophyta</taxon>
        <taxon>Spermatophyta</taxon>
        <taxon>Magnoliopsida</taxon>
        <taxon>eudicotyledons</taxon>
        <taxon>Gunneridae</taxon>
        <taxon>Pentapetalae</taxon>
        <taxon>asterids</taxon>
        <taxon>Ericales</taxon>
        <taxon>Actinidiaceae</taxon>
        <taxon>Actinidia</taxon>
    </lineage>
</organism>
<keyword evidence="3" id="KW-1185">Reference proteome</keyword>
<evidence type="ECO:0000256" key="1">
    <source>
        <dbReference type="SAM" id="MobiDB-lite"/>
    </source>
</evidence>
<feature type="region of interest" description="Disordered" evidence="1">
    <location>
        <begin position="82"/>
        <end position="101"/>
    </location>
</feature>
<dbReference type="AlphaFoldDB" id="A0A7J0GSS7"/>
<evidence type="ECO:0000313" key="3">
    <source>
        <dbReference type="Proteomes" id="UP000585474"/>
    </source>
</evidence>
<comment type="caution">
    <text evidence="2">The sequence shown here is derived from an EMBL/GenBank/DDBJ whole genome shotgun (WGS) entry which is preliminary data.</text>
</comment>
<protein>
    <submittedName>
        <fullName evidence="2">Uncharacterized protein</fullName>
    </submittedName>
</protein>
<sequence length="101" mass="11823">MNDLVSEWFHMPMNVWLGYMRMRRRKLGMVSEWMSWKMRQRRPKQSWRVITGAKGWATLYTESDAEAVAVVAAAEVESGLEPFSEDFGRGHSPPEFRGSRR</sequence>
<evidence type="ECO:0000313" key="2">
    <source>
        <dbReference type="EMBL" id="GFZ13887.1"/>
    </source>
</evidence>